<comment type="cofactor">
    <cofactor evidence="1">
        <name>Zn(2+)</name>
        <dbReference type="ChEBI" id="CHEBI:29105"/>
    </cofactor>
</comment>
<evidence type="ECO:0000256" key="3">
    <source>
        <dbReference type="ARBA" id="ARBA00022670"/>
    </source>
</evidence>
<dbReference type="EC" id="3.4.-.-" evidence="9"/>
<feature type="domain" description="Peptidase M28" evidence="10">
    <location>
        <begin position="147"/>
        <end position="341"/>
    </location>
</feature>
<evidence type="ECO:0000256" key="1">
    <source>
        <dbReference type="ARBA" id="ARBA00001947"/>
    </source>
</evidence>
<protein>
    <recommendedName>
        <fullName evidence="9">Peptide hydrolase</fullName>
        <ecNumber evidence="9">3.4.-.-</ecNumber>
    </recommendedName>
</protein>
<evidence type="ECO:0000256" key="5">
    <source>
        <dbReference type="ARBA" id="ARBA00022729"/>
    </source>
</evidence>
<keyword evidence="6 9" id="KW-0378">Hydrolase</keyword>
<dbReference type="PANTHER" id="PTHR12147:SF56">
    <property type="entry name" value="AMINOPEPTIDASE YDR415C-RELATED"/>
    <property type="match status" value="1"/>
</dbReference>
<dbReference type="PANTHER" id="PTHR12147">
    <property type="entry name" value="METALLOPEPTIDASE M28 FAMILY MEMBER"/>
    <property type="match status" value="1"/>
</dbReference>
<keyword evidence="5" id="KW-0732">Signal</keyword>
<evidence type="ECO:0000256" key="7">
    <source>
        <dbReference type="ARBA" id="ARBA00022833"/>
    </source>
</evidence>
<evidence type="ECO:0000313" key="11">
    <source>
        <dbReference type="EMBL" id="RKP03387.1"/>
    </source>
</evidence>
<dbReference type="GO" id="GO:0008235">
    <property type="term" value="F:metalloexopeptidase activity"/>
    <property type="evidence" value="ECO:0007669"/>
    <property type="project" value="InterPro"/>
</dbReference>
<evidence type="ECO:0000259" key="10">
    <source>
        <dbReference type="Pfam" id="PF04389"/>
    </source>
</evidence>
<dbReference type="GO" id="GO:0004177">
    <property type="term" value="F:aminopeptidase activity"/>
    <property type="evidence" value="ECO:0007669"/>
    <property type="project" value="UniProtKB-KW"/>
</dbReference>
<dbReference type="OrthoDB" id="2214at2759"/>
<keyword evidence="2" id="KW-0031">Aminopeptidase</keyword>
<keyword evidence="4 9" id="KW-0479">Metal-binding</keyword>
<dbReference type="InterPro" id="IPR045175">
    <property type="entry name" value="M28_fam"/>
</dbReference>
<dbReference type="STRING" id="1555241.A0A4P9XD35"/>
<name>A0A4P9XD35_9FUNG</name>
<organism evidence="11 12">
    <name type="scientific">Caulochytrium protostelioides</name>
    <dbReference type="NCBI Taxonomy" id="1555241"/>
    <lineage>
        <taxon>Eukaryota</taxon>
        <taxon>Fungi</taxon>
        <taxon>Fungi incertae sedis</taxon>
        <taxon>Chytridiomycota</taxon>
        <taxon>Chytridiomycota incertae sedis</taxon>
        <taxon>Chytridiomycetes</taxon>
        <taxon>Caulochytriales</taxon>
        <taxon>Caulochytriaceae</taxon>
        <taxon>Caulochytrium</taxon>
    </lineage>
</organism>
<comment type="similarity">
    <text evidence="8">Belongs to the peptidase M28 family. M28E subfamily.</text>
</comment>
<evidence type="ECO:0000256" key="2">
    <source>
        <dbReference type="ARBA" id="ARBA00022438"/>
    </source>
</evidence>
<proteinExistence type="inferred from homology"/>
<dbReference type="EMBL" id="ML014124">
    <property type="protein sequence ID" value="RKP03387.1"/>
    <property type="molecule type" value="Genomic_DNA"/>
</dbReference>
<dbReference type="InterPro" id="IPR007484">
    <property type="entry name" value="Peptidase_M28"/>
</dbReference>
<accession>A0A4P9XD35</accession>
<dbReference type="Proteomes" id="UP000274922">
    <property type="component" value="Unassembled WGS sequence"/>
</dbReference>
<keyword evidence="3 9" id="KW-0645">Protease</keyword>
<keyword evidence="12" id="KW-1185">Reference proteome</keyword>
<dbReference type="Pfam" id="PF04389">
    <property type="entry name" value="Peptidase_M28"/>
    <property type="match status" value="1"/>
</dbReference>
<reference evidence="12" key="1">
    <citation type="journal article" date="2018" name="Nat. Microbiol.">
        <title>Leveraging single-cell genomics to expand the fungal tree of life.</title>
        <authorList>
            <person name="Ahrendt S.R."/>
            <person name="Quandt C.A."/>
            <person name="Ciobanu D."/>
            <person name="Clum A."/>
            <person name="Salamov A."/>
            <person name="Andreopoulos B."/>
            <person name="Cheng J.F."/>
            <person name="Woyke T."/>
            <person name="Pelin A."/>
            <person name="Henrissat B."/>
            <person name="Reynolds N.K."/>
            <person name="Benny G.L."/>
            <person name="Smith M.E."/>
            <person name="James T.Y."/>
            <person name="Grigoriev I.V."/>
        </authorList>
    </citation>
    <scope>NUCLEOTIDE SEQUENCE [LARGE SCALE GENOMIC DNA]</scope>
    <source>
        <strain evidence="12">ATCC 52028</strain>
    </source>
</reference>
<dbReference type="GO" id="GO:0006508">
    <property type="term" value="P:proteolysis"/>
    <property type="evidence" value="ECO:0007669"/>
    <property type="project" value="UniProtKB-KW"/>
</dbReference>
<dbReference type="GO" id="GO:0046872">
    <property type="term" value="F:metal ion binding"/>
    <property type="evidence" value="ECO:0007669"/>
    <property type="project" value="UniProtKB-KW"/>
</dbReference>
<evidence type="ECO:0000256" key="4">
    <source>
        <dbReference type="ARBA" id="ARBA00022723"/>
    </source>
</evidence>
<evidence type="ECO:0000256" key="8">
    <source>
        <dbReference type="ARBA" id="ARBA00043962"/>
    </source>
</evidence>
<dbReference type="Gene3D" id="3.40.630.10">
    <property type="entry name" value="Zn peptidases"/>
    <property type="match status" value="1"/>
</dbReference>
<evidence type="ECO:0000313" key="12">
    <source>
        <dbReference type="Proteomes" id="UP000274922"/>
    </source>
</evidence>
<dbReference type="AlphaFoldDB" id="A0A4P9XD35"/>
<dbReference type="SUPFAM" id="SSF53187">
    <property type="entry name" value="Zn-dependent exopeptidases"/>
    <property type="match status" value="1"/>
</dbReference>
<keyword evidence="7 9" id="KW-0862">Zinc</keyword>
<evidence type="ECO:0000256" key="6">
    <source>
        <dbReference type="ARBA" id="ARBA00022801"/>
    </source>
</evidence>
<gene>
    <name evidence="11" type="ORF">CXG81DRAFT_17126</name>
</gene>
<sequence>MTDADIQALRIARRGFMDVTDGDLDAVAAAAAPAMPSAFVFPTNLTQQERVQPLLEQIDIERMTRFMTKFTSFRNRYYKSRYGKEAGDWLFAYVTELCKDVVANPEKNGMSVSVRQVSHAWGQSSIIVHIEAYDRNKQQQQQQPSTTTGDGVTIIGAHLDSVNLYNPYWGRSPGADDDGSGTTTTIEALTLLIQSGYVPPNPLEFHWYSAEEGGLLGSAKIASLYRNSGVLVRGMLQADMTGFRSEGKPEVLGVVTDFTSLKLTEFLRLVMRTYSGIDVVDTKCGYGCSDHASFNQAGYPSAFFFESDFADQSPFIHTTRDDIDTINFNHIATAAKAVLGFAVELSHA</sequence>
<evidence type="ECO:0000256" key="9">
    <source>
        <dbReference type="RuleBase" id="RU361240"/>
    </source>
</evidence>